<dbReference type="PATRIC" id="fig|1581420.6.peg.867"/>
<reference evidence="10 11" key="1">
    <citation type="submission" date="2015-04" db="EMBL/GenBank/DDBJ databases">
        <title>The draft genome sequence of Erythrobacter luteus KA37.</title>
        <authorList>
            <person name="Zhuang L."/>
            <person name="Liu Y."/>
            <person name="Shao Z."/>
        </authorList>
    </citation>
    <scope>NUCLEOTIDE SEQUENCE [LARGE SCALE GENOMIC DNA]</scope>
    <source>
        <strain evidence="10 11">KA37</strain>
    </source>
</reference>
<evidence type="ECO:0000256" key="5">
    <source>
        <dbReference type="ARBA" id="ARBA00022777"/>
    </source>
</evidence>
<keyword evidence="8" id="KW-0812">Transmembrane</keyword>
<dbReference type="SMART" id="SM00387">
    <property type="entry name" value="HATPase_c"/>
    <property type="match status" value="1"/>
</dbReference>
<dbReference type="PRINTS" id="PR00344">
    <property type="entry name" value="BCTRLSENSOR"/>
</dbReference>
<feature type="domain" description="Histidine kinase" evidence="9">
    <location>
        <begin position="187"/>
        <end position="405"/>
    </location>
</feature>
<dbReference type="InterPro" id="IPR036890">
    <property type="entry name" value="HATPase_C_sf"/>
</dbReference>
<feature type="transmembrane region" description="Helical" evidence="8">
    <location>
        <begin position="18"/>
        <end position="36"/>
    </location>
</feature>
<dbReference type="STRING" id="1581420.AAW00_04300"/>
<dbReference type="AlphaFoldDB" id="A0A0G9N3I4"/>
<evidence type="ECO:0000256" key="7">
    <source>
        <dbReference type="ARBA" id="ARBA00023136"/>
    </source>
</evidence>
<dbReference type="EMBL" id="LBHB01000001">
    <property type="protein sequence ID" value="KLE36098.1"/>
    <property type="molecule type" value="Genomic_DNA"/>
</dbReference>
<name>A0A0G9N3I4_9SPHN</name>
<keyword evidence="5 10" id="KW-0418">Kinase</keyword>
<evidence type="ECO:0000313" key="11">
    <source>
        <dbReference type="Proteomes" id="UP000053464"/>
    </source>
</evidence>
<sequence length="407" mass="44079">MPIVIIVCLSGYPMEARFVPVAGIVLALVCGGVLLWSGTGFWIVAAVMAVWIGSFWLAVPPPAAAPLPANDGLTISRSGMRDLIEQSGLPMLLLDADRILVANAEARREIGGHITGQDARVALRHPAAIHLLDRPEGGSVTVQGLTGPRSNWQMSVQPIDDRYRLVELINRTSEADVSRAHTDFVANASHELRTPLSSIIGYLETLEDEGDDIDPALAAKFRSTVLREARRLQSLIADLLSLSRVEAEKHDQPRERLDLAQVVRTSARDAAGAEKFERIDFALPDGPVPVRGDANQLEQLVRNLVDNALKYGAPDTPVTVSLAPGERRMAVLTVTDRGDGIDPEHLPHLTRRFYRTDPGRSRAAGGTGLGLAIVKHIVERHRGRLDIESERGSGTTVTVRLPLAGEA</sequence>
<dbReference type="FunFam" id="1.10.287.130:FF:000001">
    <property type="entry name" value="Two-component sensor histidine kinase"/>
    <property type="match status" value="1"/>
</dbReference>
<evidence type="ECO:0000256" key="3">
    <source>
        <dbReference type="ARBA" id="ARBA00022553"/>
    </source>
</evidence>
<dbReference type="InterPro" id="IPR036097">
    <property type="entry name" value="HisK_dim/P_sf"/>
</dbReference>
<dbReference type="InterPro" id="IPR003594">
    <property type="entry name" value="HATPase_dom"/>
</dbReference>
<dbReference type="EC" id="2.7.13.3" evidence="2"/>
<gene>
    <name evidence="10" type="ORF">AAW00_04300</name>
</gene>
<dbReference type="CDD" id="cd00082">
    <property type="entry name" value="HisKA"/>
    <property type="match status" value="1"/>
</dbReference>
<dbReference type="PANTHER" id="PTHR45453">
    <property type="entry name" value="PHOSPHATE REGULON SENSOR PROTEIN PHOR"/>
    <property type="match status" value="1"/>
</dbReference>
<evidence type="ECO:0000256" key="2">
    <source>
        <dbReference type="ARBA" id="ARBA00012438"/>
    </source>
</evidence>
<comment type="catalytic activity">
    <reaction evidence="1">
        <text>ATP + protein L-histidine = ADP + protein N-phospho-L-histidine.</text>
        <dbReference type="EC" id="2.7.13.3"/>
    </reaction>
</comment>
<comment type="caution">
    <text evidence="10">The sequence shown here is derived from an EMBL/GenBank/DDBJ whole genome shotgun (WGS) entry which is preliminary data.</text>
</comment>
<organism evidence="10 11">
    <name type="scientific">Aurantiacibacter luteus</name>
    <dbReference type="NCBI Taxonomy" id="1581420"/>
    <lineage>
        <taxon>Bacteria</taxon>
        <taxon>Pseudomonadati</taxon>
        <taxon>Pseudomonadota</taxon>
        <taxon>Alphaproteobacteria</taxon>
        <taxon>Sphingomonadales</taxon>
        <taxon>Erythrobacteraceae</taxon>
        <taxon>Aurantiacibacter</taxon>
    </lineage>
</organism>
<dbReference type="GO" id="GO:0004721">
    <property type="term" value="F:phosphoprotein phosphatase activity"/>
    <property type="evidence" value="ECO:0007669"/>
    <property type="project" value="TreeGrafter"/>
</dbReference>
<evidence type="ECO:0000256" key="4">
    <source>
        <dbReference type="ARBA" id="ARBA00022679"/>
    </source>
</evidence>
<keyword evidence="11" id="KW-1185">Reference proteome</keyword>
<proteinExistence type="predicted"/>
<keyword evidence="6" id="KW-0902">Two-component regulatory system</keyword>
<evidence type="ECO:0000256" key="1">
    <source>
        <dbReference type="ARBA" id="ARBA00000085"/>
    </source>
</evidence>
<keyword evidence="7 8" id="KW-0472">Membrane</keyword>
<protein>
    <recommendedName>
        <fullName evidence="2">histidine kinase</fullName>
        <ecNumber evidence="2">2.7.13.3</ecNumber>
    </recommendedName>
</protein>
<dbReference type="Proteomes" id="UP000053464">
    <property type="component" value="Unassembled WGS sequence"/>
</dbReference>
<dbReference type="SMART" id="SM00388">
    <property type="entry name" value="HisKA"/>
    <property type="match status" value="1"/>
</dbReference>
<evidence type="ECO:0000259" key="9">
    <source>
        <dbReference type="PROSITE" id="PS50109"/>
    </source>
</evidence>
<dbReference type="SUPFAM" id="SSF55874">
    <property type="entry name" value="ATPase domain of HSP90 chaperone/DNA topoisomerase II/histidine kinase"/>
    <property type="match status" value="1"/>
</dbReference>
<dbReference type="PANTHER" id="PTHR45453:SF1">
    <property type="entry name" value="PHOSPHATE REGULON SENSOR PROTEIN PHOR"/>
    <property type="match status" value="1"/>
</dbReference>
<dbReference type="GO" id="GO:0005886">
    <property type="term" value="C:plasma membrane"/>
    <property type="evidence" value="ECO:0007669"/>
    <property type="project" value="TreeGrafter"/>
</dbReference>
<dbReference type="GO" id="GO:0000155">
    <property type="term" value="F:phosphorelay sensor kinase activity"/>
    <property type="evidence" value="ECO:0007669"/>
    <property type="project" value="InterPro"/>
</dbReference>
<keyword evidence="4" id="KW-0808">Transferase</keyword>
<keyword evidence="3" id="KW-0597">Phosphoprotein</keyword>
<dbReference type="FunFam" id="3.30.565.10:FF:000006">
    <property type="entry name" value="Sensor histidine kinase WalK"/>
    <property type="match status" value="1"/>
</dbReference>
<evidence type="ECO:0000256" key="8">
    <source>
        <dbReference type="SAM" id="Phobius"/>
    </source>
</evidence>
<dbReference type="InterPro" id="IPR050351">
    <property type="entry name" value="BphY/WalK/GraS-like"/>
</dbReference>
<dbReference type="PROSITE" id="PS50109">
    <property type="entry name" value="HIS_KIN"/>
    <property type="match status" value="1"/>
</dbReference>
<dbReference type="InterPro" id="IPR003661">
    <property type="entry name" value="HisK_dim/P_dom"/>
</dbReference>
<keyword evidence="8" id="KW-1133">Transmembrane helix</keyword>
<dbReference type="Pfam" id="PF00512">
    <property type="entry name" value="HisKA"/>
    <property type="match status" value="1"/>
</dbReference>
<evidence type="ECO:0000313" key="10">
    <source>
        <dbReference type="EMBL" id="KLE36098.1"/>
    </source>
</evidence>
<dbReference type="GO" id="GO:0016036">
    <property type="term" value="P:cellular response to phosphate starvation"/>
    <property type="evidence" value="ECO:0007669"/>
    <property type="project" value="TreeGrafter"/>
</dbReference>
<dbReference type="Gene3D" id="3.30.565.10">
    <property type="entry name" value="Histidine kinase-like ATPase, C-terminal domain"/>
    <property type="match status" value="1"/>
</dbReference>
<dbReference type="Gene3D" id="1.10.287.130">
    <property type="match status" value="1"/>
</dbReference>
<feature type="transmembrane region" description="Helical" evidence="8">
    <location>
        <begin position="41"/>
        <end position="59"/>
    </location>
</feature>
<accession>A0A0G9N3I4</accession>
<dbReference type="SUPFAM" id="SSF47384">
    <property type="entry name" value="Homodimeric domain of signal transducing histidine kinase"/>
    <property type="match status" value="1"/>
</dbReference>
<dbReference type="InterPro" id="IPR005467">
    <property type="entry name" value="His_kinase_dom"/>
</dbReference>
<dbReference type="InterPro" id="IPR004358">
    <property type="entry name" value="Sig_transdc_His_kin-like_C"/>
</dbReference>
<dbReference type="Pfam" id="PF02518">
    <property type="entry name" value="HATPase_c"/>
    <property type="match status" value="1"/>
</dbReference>
<evidence type="ECO:0000256" key="6">
    <source>
        <dbReference type="ARBA" id="ARBA00023012"/>
    </source>
</evidence>